<dbReference type="InterPro" id="IPR014969">
    <property type="entry name" value="DNA_S_DndE"/>
</dbReference>
<dbReference type="PANTHER" id="PTHR30121">
    <property type="entry name" value="UNCHARACTERIZED PROTEIN YJGR-RELATED"/>
    <property type="match status" value="1"/>
</dbReference>
<name>A0A9E2S5G3_9BACT</name>
<dbReference type="Pfam" id="PF08870">
    <property type="entry name" value="DndE"/>
    <property type="match status" value="1"/>
</dbReference>
<evidence type="ECO:0000313" key="2">
    <source>
        <dbReference type="EMBL" id="MBV4356301.1"/>
    </source>
</evidence>
<gene>
    <name evidence="2" type="ORF">KTO63_04010</name>
</gene>
<protein>
    <submittedName>
        <fullName evidence="2">DndE family protein</fullName>
    </submittedName>
</protein>
<dbReference type="InterPro" id="IPR002789">
    <property type="entry name" value="HerA_central"/>
</dbReference>
<feature type="domain" description="Helicase HerA central" evidence="1">
    <location>
        <begin position="181"/>
        <end position="349"/>
    </location>
</feature>
<dbReference type="RefSeq" id="WP_217789859.1">
    <property type="nucleotide sequence ID" value="NZ_JAHSPG010000002.1"/>
</dbReference>
<dbReference type="PANTHER" id="PTHR30121:SF6">
    <property type="entry name" value="SLR6007 PROTEIN"/>
    <property type="match status" value="1"/>
</dbReference>
<comment type="caution">
    <text evidence="2">The sequence shown here is derived from an EMBL/GenBank/DDBJ whole genome shotgun (WGS) entry which is preliminary data.</text>
</comment>
<organism evidence="2 3">
    <name type="scientific">Pinibacter aurantiacus</name>
    <dbReference type="NCBI Taxonomy" id="2851599"/>
    <lineage>
        <taxon>Bacteria</taxon>
        <taxon>Pseudomonadati</taxon>
        <taxon>Bacteroidota</taxon>
        <taxon>Chitinophagia</taxon>
        <taxon>Chitinophagales</taxon>
        <taxon>Chitinophagaceae</taxon>
        <taxon>Pinibacter</taxon>
    </lineage>
</organism>
<keyword evidence="3" id="KW-1185">Reference proteome</keyword>
<dbReference type="Proteomes" id="UP000812270">
    <property type="component" value="Unassembled WGS sequence"/>
</dbReference>
<evidence type="ECO:0000259" key="1">
    <source>
        <dbReference type="Pfam" id="PF01935"/>
    </source>
</evidence>
<proteinExistence type="predicted"/>
<accession>A0A9E2S5G3</accession>
<dbReference type="InterPro" id="IPR051162">
    <property type="entry name" value="T4SS_component"/>
</dbReference>
<reference evidence="2" key="1">
    <citation type="submission" date="2021-06" db="EMBL/GenBank/DDBJ databases">
        <authorList>
            <person name="Huq M.A."/>
        </authorList>
    </citation>
    <scope>NUCLEOTIDE SEQUENCE</scope>
    <source>
        <strain evidence="2">MAH-26</strain>
    </source>
</reference>
<dbReference type="Pfam" id="PF01935">
    <property type="entry name" value="DUF87"/>
    <property type="match status" value="1"/>
</dbReference>
<dbReference type="AlphaFoldDB" id="A0A9E2S5G3"/>
<dbReference type="EMBL" id="JAHSPG010000002">
    <property type="protein sequence ID" value="MBV4356301.1"/>
    <property type="molecule type" value="Genomic_DNA"/>
</dbReference>
<evidence type="ECO:0000313" key="3">
    <source>
        <dbReference type="Proteomes" id="UP000812270"/>
    </source>
</evidence>
<sequence>MRIRISKRNSEIIDHLTLLYNFKFDGIIARIAFTYSLQLNRKFNILEDVQISSDGRDWRDERALFGHSADEKSYFVIYKALLDQHYNKTLTEEEFIKLFKRHLDFGLEKIYGDIEDKNITSGSHISHLMKLVKNGLELISASNPFIQNSATTKEFNSYKELVSIVVGKDELQNEIRLRINDLNEFDSCNIAIAGMVGSGKTELVKDLLYQISVQTKNELKFIFFDYKGEGSPDRLKSFFELTGSKMVDLRKTPFELNPLSFINLEDERARSFNIKSFVDFVCTIATQLGPNQKHILQTIVTDCFERQNNLRSLTSENNSNAHPTLNTVLEALDTYNQNNQRNPDSLDAIISDLATSIFQSQPGALDKKIYEQSLYINLPLELSDTLRQLCVFLTLKYLLAEFSSTNDTEPTKDRIKPLRYVIVIDEAHVYLKNKNASKALEDILRVLRSKGVVIIMLTQGVEDYKTKNFDFASQIKIPLCLNINNKDYKLIESFVGTPRSKQKLQEVIGKLESQKAIINLIEPQIIKINQFWQTIKVKGENP</sequence>